<evidence type="ECO:0000256" key="1">
    <source>
        <dbReference type="SAM" id="MobiDB-lite"/>
    </source>
</evidence>
<name>A0A8T1WGR0_9STRA</name>
<comment type="caution">
    <text evidence="2">The sequence shown here is derived from an EMBL/GenBank/DDBJ whole genome shotgun (WGS) entry which is preliminary data.</text>
</comment>
<protein>
    <submittedName>
        <fullName evidence="2">Uncharacterized protein</fullName>
    </submittedName>
</protein>
<evidence type="ECO:0000313" key="3">
    <source>
        <dbReference type="Proteomes" id="UP000694044"/>
    </source>
</evidence>
<accession>A0A8T1WGR0</accession>
<feature type="region of interest" description="Disordered" evidence="1">
    <location>
        <begin position="1"/>
        <end position="76"/>
    </location>
</feature>
<sequence length="144" mass="15420">MACDEAAATIRQPCPDLRRAPRLGEAQSSPRPFLQPLRQYAPTRGKSPPRAPSRSSSFGVWAGRATPLTNERKLRREDGSQVLAAAGWSLGEAPSLSPAAACRQGPAAGSAGAGIAGGMRQRYQPSHGLRSFATVARFRRRCYM</sequence>
<proteinExistence type="predicted"/>
<dbReference type="Proteomes" id="UP000694044">
    <property type="component" value="Unassembled WGS sequence"/>
</dbReference>
<dbReference type="AlphaFoldDB" id="A0A8T1WGR0"/>
<organism evidence="2 3">
    <name type="scientific">Phytophthora pseudosyringae</name>
    <dbReference type="NCBI Taxonomy" id="221518"/>
    <lineage>
        <taxon>Eukaryota</taxon>
        <taxon>Sar</taxon>
        <taxon>Stramenopiles</taxon>
        <taxon>Oomycota</taxon>
        <taxon>Peronosporomycetes</taxon>
        <taxon>Peronosporales</taxon>
        <taxon>Peronosporaceae</taxon>
        <taxon>Phytophthora</taxon>
    </lineage>
</organism>
<keyword evidence="3" id="KW-1185">Reference proteome</keyword>
<gene>
    <name evidence="2" type="ORF">PHYPSEUDO_013495</name>
</gene>
<reference evidence="2" key="1">
    <citation type="submission" date="2021-02" db="EMBL/GenBank/DDBJ databases">
        <authorList>
            <person name="Palmer J.M."/>
        </authorList>
    </citation>
    <scope>NUCLEOTIDE SEQUENCE</scope>
    <source>
        <strain evidence="2">SCRP734</strain>
    </source>
</reference>
<evidence type="ECO:0000313" key="2">
    <source>
        <dbReference type="EMBL" id="KAG7393007.1"/>
    </source>
</evidence>
<dbReference type="EMBL" id="JAGDFM010000007">
    <property type="protein sequence ID" value="KAG7393007.1"/>
    <property type="molecule type" value="Genomic_DNA"/>
</dbReference>